<feature type="transmembrane region" description="Helical" evidence="5">
    <location>
        <begin position="316"/>
        <end position="334"/>
    </location>
</feature>
<dbReference type="GO" id="GO:0097272">
    <property type="term" value="P:ammonium homeostasis"/>
    <property type="evidence" value="ECO:0007669"/>
    <property type="project" value="TreeGrafter"/>
</dbReference>
<dbReference type="InterPro" id="IPR029020">
    <property type="entry name" value="Ammonium/urea_transptr"/>
</dbReference>
<keyword evidence="4 5" id="KW-0472">Membrane</keyword>
<dbReference type="PANTHER" id="PTHR11730:SF62">
    <property type="entry name" value="AMMONIUM TRANSPORTER SLL1017-RELATED"/>
    <property type="match status" value="1"/>
</dbReference>
<feature type="transmembrane region" description="Helical" evidence="5">
    <location>
        <begin position="373"/>
        <end position="398"/>
    </location>
</feature>
<evidence type="ECO:0000256" key="4">
    <source>
        <dbReference type="ARBA" id="ARBA00023136"/>
    </source>
</evidence>
<keyword evidence="3 5" id="KW-1133">Transmembrane helix</keyword>
<dbReference type="Pfam" id="PF00909">
    <property type="entry name" value="Ammonium_transp"/>
    <property type="match status" value="1"/>
</dbReference>
<keyword evidence="2 5" id="KW-0812">Transmembrane</keyword>
<proteinExistence type="predicted"/>
<evidence type="ECO:0000313" key="7">
    <source>
        <dbReference type="EMBL" id="VAW04093.1"/>
    </source>
</evidence>
<evidence type="ECO:0000256" key="5">
    <source>
        <dbReference type="SAM" id="Phobius"/>
    </source>
</evidence>
<feature type="transmembrane region" description="Helical" evidence="5">
    <location>
        <begin position="260"/>
        <end position="285"/>
    </location>
</feature>
<feature type="transmembrane region" description="Helical" evidence="5">
    <location>
        <begin position="346"/>
        <end position="367"/>
    </location>
</feature>
<accession>A0A3B0SIS3</accession>
<feature type="domain" description="Ammonium transporter AmtB-like" evidence="6">
    <location>
        <begin position="41"/>
        <end position="411"/>
    </location>
</feature>
<evidence type="ECO:0000259" key="6">
    <source>
        <dbReference type="Pfam" id="PF00909"/>
    </source>
</evidence>
<feature type="transmembrane region" description="Helical" evidence="5">
    <location>
        <begin position="78"/>
        <end position="106"/>
    </location>
</feature>
<dbReference type="GO" id="GO:0016020">
    <property type="term" value="C:membrane"/>
    <property type="evidence" value="ECO:0007669"/>
    <property type="project" value="UniProtKB-SubCell"/>
</dbReference>
<dbReference type="AlphaFoldDB" id="A0A3B0SIS3"/>
<evidence type="ECO:0000256" key="1">
    <source>
        <dbReference type="ARBA" id="ARBA00004141"/>
    </source>
</evidence>
<dbReference type="PANTHER" id="PTHR11730">
    <property type="entry name" value="AMMONIUM TRANSPORTER"/>
    <property type="match status" value="1"/>
</dbReference>
<evidence type="ECO:0000256" key="2">
    <source>
        <dbReference type="ARBA" id="ARBA00022692"/>
    </source>
</evidence>
<comment type="subcellular location">
    <subcellularLocation>
        <location evidence="1">Membrane</location>
        <topology evidence="1">Multi-pass membrane protein</topology>
    </subcellularLocation>
</comment>
<protein>
    <submittedName>
        <fullName evidence="7">Ammonium transporter</fullName>
    </submittedName>
</protein>
<sequence length="423" mass="43960">MRKSAWIIAIAATLIAGGTALAQDISTASDETRYLLDTALFVFAGLAAVLFVFGLGLRDVGLARTQHAPAVCLRTIGLVGVGAFSFWLVGYNLIHMVEAGGFLGAFEPWRPNDVDPMAVGRASGSVWFFQMGLAVIPAAIVSSAVSERVKTWPFILFAAAMAGLIYPIVAAWVWGGGYFAEVWRTADFGGAAVIHMTGGAAALAGALVIGPRPGRYHEDGPRPAASTALPLSAFAAGFILTAWIVILAGKLGSFSSIEPAISLGVISTNVVVAVAGAVLAALFLTQIVYHRAGLVTVINAVIAGLVSVSADPLHPALWQAAMVGAVGGVIVTVAPPFLDRFRIDDAGFVIPAHLLCGIWAMMIMPWYNPDASLPGQLIGAGAIAVFAFSLSALFWVALKYSLGVRLRSDEDVSGGIGDARISD</sequence>
<name>A0A3B0SIS3_9ZZZZ</name>
<dbReference type="EMBL" id="UOEH01000423">
    <property type="protein sequence ID" value="VAW04093.1"/>
    <property type="molecule type" value="Genomic_DNA"/>
</dbReference>
<dbReference type="SUPFAM" id="SSF111352">
    <property type="entry name" value="Ammonium transporter"/>
    <property type="match status" value="1"/>
</dbReference>
<evidence type="ECO:0000256" key="3">
    <source>
        <dbReference type="ARBA" id="ARBA00022989"/>
    </source>
</evidence>
<dbReference type="GO" id="GO:0008519">
    <property type="term" value="F:ammonium channel activity"/>
    <property type="evidence" value="ECO:0007669"/>
    <property type="project" value="InterPro"/>
</dbReference>
<gene>
    <name evidence="7" type="ORF">MNBD_ALPHA05-1187</name>
</gene>
<feature type="transmembrane region" description="Helical" evidence="5">
    <location>
        <begin position="126"/>
        <end position="145"/>
    </location>
</feature>
<dbReference type="Gene3D" id="1.10.3430.10">
    <property type="entry name" value="Ammonium transporter AmtB like domains"/>
    <property type="match status" value="1"/>
</dbReference>
<feature type="transmembrane region" description="Helical" evidence="5">
    <location>
        <begin position="292"/>
        <end position="310"/>
    </location>
</feature>
<reference evidence="7" key="1">
    <citation type="submission" date="2018-06" db="EMBL/GenBank/DDBJ databases">
        <authorList>
            <person name="Zhirakovskaya E."/>
        </authorList>
    </citation>
    <scope>NUCLEOTIDE SEQUENCE</scope>
</reference>
<organism evidence="7">
    <name type="scientific">hydrothermal vent metagenome</name>
    <dbReference type="NCBI Taxonomy" id="652676"/>
    <lineage>
        <taxon>unclassified sequences</taxon>
        <taxon>metagenomes</taxon>
        <taxon>ecological metagenomes</taxon>
    </lineage>
</organism>
<dbReference type="InterPro" id="IPR024041">
    <property type="entry name" value="NH4_transpt_AmtB-like_dom"/>
</dbReference>
<feature type="transmembrane region" description="Helical" evidence="5">
    <location>
        <begin position="186"/>
        <end position="209"/>
    </location>
</feature>
<feature type="transmembrane region" description="Helical" evidence="5">
    <location>
        <begin position="38"/>
        <end position="57"/>
    </location>
</feature>
<feature type="transmembrane region" description="Helical" evidence="5">
    <location>
        <begin position="229"/>
        <end position="248"/>
    </location>
</feature>
<feature type="transmembrane region" description="Helical" evidence="5">
    <location>
        <begin position="152"/>
        <end position="174"/>
    </location>
</feature>